<dbReference type="Proteomes" id="UP000006876">
    <property type="component" value="Chromosome"/>
</dbReference>
<gene>
    <name evidence="1" type="ordered locus">AXYL_03766</name>
</gene>
<accession>E3HNP7</accession>
<evidence type="ECO:0000313" key="2">
    <source>
        <dbReference type="Proteomes" id="UP000006876"/>
    </source>
</evidence>
<dbReference type="EMBL" id="CP002287">
    <property type="protein sequence ID" value="ADP17086.1"/>
    <property type="molecule type" value="Genomic_DNA"/>
</dbReference>
<sequence length="71" mass="8437">MQLIENSPISDDLKADLHKLRKYRNRWVHVDEPWSDRMLIDEPTAMESELENMAFFAARTLRKAIYANQCI</sequence>
<organism evidence="1 2">
    <name type="scientific">Achromobacter xylosoxidans (strain A8)</name>
    <dbReference type="NCBI Taxonomy" id="762376"/>
    <lineage>
        <taxon>Bacteria</taxon>
        <taxon>Pseudomonadati</taxon>
        <taxon>Pseudomonadota</taxon>
        <taxon>Betaproteobacteria</taxon>
        <taxon>Burkholderiales</taxon>
        <taxon>Alcaligenaceae</taxon>
        <taxon>Achromobacter</taxon>
    </lineage>
</organism>
<evidence type="ECO:0000313" key="1">
    <source>
        <dbReference type="EMBL" id="ADP17086.1"/>
    </source>
</evidence>
<dbReference type="STRING" id="762376.AXYL_03766"/>
<dbReference type="KEGG" id="axy:AXYL_03766"/>
<dbReference type="AlphaFoldDB" id="E3HNP7"/>
<proteinExistence type="predicted"/>
<dbReference type="HOGENOM" id="CLU_2730669_0_0_4"/>
<name>E3HNP7_ACHXA</name>
<dbReference type="eggNOG" id="ENOG5033IYE">
    <property type="taxonomic scope" value="Bacteria"/>
</dbReference>
<protein>
    <submittedName>
        <fullName evidence="1">Uncharacterized protein</fullName>
    </submittedName>
</protein>
<reference evidence="1 2" key="1">
    <citation type="journal article" date="2011" name="J. Bacteriol.">
        <title>Complete genome sequence of the haloaromatic acid-degrading bacterium Achromobacter xylosoxidans A8.</title>
        <authorList>
            <person name="Strnad H."/>
            <person name="Ridl J."/>
            <person name="Paces J."/>
            <person name="Kolar M."/>
            <person name="Vlcek C."/>
            <person name="Paces V."/>
        </authorList>
    </citation>
    <scope>NUCLEOTIDE SEQUENCE [LARGE SCALE GENOMIC DNA]</scope>
    <source>
        <strain evidence="1 2">A8</strain>
    </source>
</reference>